<dbReference type="Proteomes" id="UP000288805">
    <property type="component" value="Unassembled WGS sequence"/>
</dbReference>
<dbReference type="CDD" id="cd09272">
    <property type="entry name" value="RNase_HI_RT_Ty1"/>
    <property type="match status" value="1"/>
</dbReference>
<protein>
    <submittedName>
        <fullName evidence="1">Retrovirus-related Pol polyprotein from transposon RE1</fullName>
    </submittedName>
</protein>
<comment type="caution">
    <text evidence="1">The sequence shown here is derived from an EMBL/GenBank/DDBJ whole genome shotgun (WGS) entry which is preliminary data.</text>
</comment>
<dbReference type="PANTHER" id="PTHR11439">
    <property type="entry name" value="GAG-POL-RELATED RETROTRANSPOSON"/>
    <property type="match status" value="1"/>
</dbReference>
<sequence length="528" mass="57610">MDSGATHHFTLDINVLDTVTPFSGSEQVTIGNGKQLCISHLGTAKLPSSYSPPVLHQGQLDNGLYKVQSSCSPSAVSFPPQVFIANIKDPNLWHKRLGHPALSVVNQILDSFPLFILLPPLSPSPLISSSIPHSFPSSSSTSSTCSPLVAPTSLPSSSHSVSPSIPPPSPPSPSVDLLVPCSLTKPTSFLQAIKDPSWKQSMEFEFATLQHNKTWHLVPSPSSGENWCIRQLDVHNAFLHGDLAKDVFMEQLPGFVDPLYPTHNDSSLFFCHSSHGLLLVLVYVDDIIVIGSHSPQVHHTPTGIHLSQAKYITDLLTRAAMLDAKPCPTPMSSNTYLSFHDGVALENGSDYRSFPSYDFNITCYTNADWASCPDDKCSTSGYCLYLASNLVSWSSSKQKVVSRSSAESEYRGVANGAAEIAWTESLLCELSITPPPLILCDNISATYLAANPILHAHTKHVEIDYHFVTERVLQCSLFVQFTPSDDQLADCMTKPLSTQRFITLRSKLTVLTRPMSLRGDVKPKDVIS</sequence>
<name>A0A438DD59_VITVI</name>
<evidence type="ECO:0000313" key="2">
    <source>
        <dbReference type="Proteomes" id="UP000288805"/>
    </source>
</evidence>
<reference evidence="1 2" key="1">
    <citation type="journal article" date="2018" name="PLoS Genet.">
        <title>Population sequencing reveals clonal diversity and ancestral inbreeding in the grapevine cultivar Chardonnay.</title>
        <authorList>
            <person name="Roach M.J."/>
            <person name="Johnson D.L."/>
            <person name="Bohlmann J."/>
            <person name="van Vuuren H.J."/>
            <person name="Jones S.J."/>
            <person name="Pretorius I.S."/>
            <person name="Schmidt S.A."/>
            <person name="Borneman A.R."/>
        </authorList>
    </citation>
    <scope>NUCLEOTIDE SEQUENCE [LARGE SCALE GENOMIC DNA]</scope>
    <source>
        <strain evidence="2">cv. Chardonnay</strain>
        <tissue evidence="1">Leaf</tissue>
    </source>
</reference>
<organism evidence="1 2">
    <name type="scientific">Vitis vinifera</name>
    <name type="common">Grape</name>
    <dbReference type="NCBI Taxonomy" id="29760"/>
    <lineage>
        <taxon>Eukaryota</taxon>
        <taxon>Viridiplantae</taxon>
        <taxon>Streptophyta</taxon>
        <taxon>Embryophyta</taxon>
        <taxon>Tracheophyta</taxon>
        <taxon>Spermatophyta</taxon>
        <taxon>Magnoliopsida</taxon>
        <taxon>eudicotyledons</taxon>
        <taxon>Gunneridae</taxon>
        <taxon>Pentapetalae</taxon>
        <taxon>rosids</taxon>
        <taxon>Vitales</taxon>
        <taxon>Vitaceae</taxon>
        <taxon>Viteae</taxon>
        <taxon>Vitis</taxon>
    </lineage>
</organism>
<dbReference type="SUPFAM" id="SSF56672">
    <property type="entry name" value="DNA/RNA polymerases"/>
    <property type="match status" value="1"/>
</dbReference>
<gene>
    <name evidence="1" type="primary">RE1_3331</name>
    <name evidence="1" type="ORF">CK203_098880</name>
</gene>
<dbReference type="AlphaFoldDB" id="A0A438DD59"/>
<dbReference type="InterPro" id="IPR043502">
    <property type="entry name" value="DNA/RNA_pol_sf"/>
</dbReference>
<evidence type="ECO:0000313" key="1">
    <source>
        <dbReference type="EMBL" id="RVW33417.1"/>
    </source>
</evidence>
<accession>A0A438DD59</accession>
<dbReference type="PANTHER" id="PTHR11439:SF467">
    <property type="entry name" value="INTEGRASE CATALYTIC DOMAIN-CONTAINING PROTEIN"/>
    <property type="match status" value="1"/>
</dbReference>
<dbReference type="EMBL" id="QGNW01001679">
    <property type="protein sequence ID" value="RVW33417.1"/>
    <property type="molecule type" value="Genomic_DNA"/>
</dbReference>
<proteinExistence type="predicted"/>